<dbReference type="PANTHER" id="PTHR33908:SF3">
    <property type="entry name" value="UNDECAPRENYL PHOSPHATE-ALPHA-4-AMINO-4-DEOXY-L-ARABINOSE ARABINOSYL TRANSFERASE"/>
    <property type="match status" value="1"/>
</dbReference>
<evidence type="ECO:0000313" key="10">
    <source>
        <dbReference type="Proteomes" id="UP001156641"/>
    </source>
</evidence>
<feature type="transmembrane region" description="Helical" evidence="8">
    <location>
        <begin position="336"/>
        <end position="357"/>
    </location>
</feature>
<feature type="transmembrane region" description="Helical" evidence="8">
    <location>
        <begin position="104"/>
        <end position="123"/>
    </location>
</feature>
<evidence type="ECO:0000256" key="2">
    <source>
        <dbReference type="ARBA" id="ARBA00022475"/>
    </source>
</evidence>
<dbReference type="EMBL" id="BSOS01000065">
    <property type="protein sequence ID" value="GLR67392.1"/>
    <property type="molecule type" value="Genomic_DNA"/>
</dbReference>
<feature type="transmembrane region" description="Helical" evidence="8">
    <location>
        <begin position="211"/>
        <end position="229"/>
    </location>
</feature>
<keyword evidence="2" id="KW-1003">Cell membrane</keyword>
<protein>
    <recommendedName>
        <fullName evidence="11">Glycosyltransferase RgtA/B/C/D-like domain-containing protein</fullName>
    </recommendedName>
</protein>
<name>A0ABQ6A7Y8_9PROT</name>
<evidence type="ECO:0000256" key="4">
    <source>
        <dbReference type="ARBA" id="ARBA00022679"/>
    </source>
</evidence>
<dbReference type="Proteomes" id="UP001156641">
    <property type="component" value="Unassembled WGS sequence"/>
</dbReference>
<feature type="transmembrane region" description="Helical" evidence="8">
    <location>
        <begin position="280"/>
        <end position="300"/>
    </location>
</feature>
<evidence type="ECO:0000256" key="5">
    <source>
        <dbReference type="ARBA" id="ARBA00022692"/>
    </source>
</evidence>
<comment type="subcellular location">
    <subcellularLocation>
        <location evidence="1">Cell membrane</location>
        <topology evidence="1">Multi-pass membrane protein</topology>
    </subcellularLocation>
</comment>
<feature type="transmembrane region" description="Helical" evidence="8">
    <location>
        <begin position="307"/>
        <end position="330"/>
    </location>
</feature>
<feature type="transmembrane region" description="Helical" evidence="8">
    <location>
        <begin position="183"/>
        <end position="199"/>
    </location>
</feature>
<organism evidence="9 10">
    <name type="scientific">Acidocella aquatica</name>
    <dbReference type="NCBI Taxonomy" id="1922313"/>
    <lineage>
        <taxon>Bacteria</taxon>
        <taxon>Pseudomonadati</taxon>
        <taxon>Pseudomonadota</taxon>
        <taxon>Alphaproteobacteria</taxon>
        <taxon>Acetobacterales</taxon>
        <taxon>Acidocellaceae</taxon>
        <taxon>Acidocella</taxon>
    </lineage>
</organism>
<keyword evidence="5 8" id="KW-0812">Transmembrane</keyword>
<evidence type="ECO:0000256" key="1">
    <source>
        <dbReference type="ARBA" id="ARBA00004651"/>
    </source>
</evidence>
<keyword evidence="3" id="KW-0328">Glycosyltransferase</keyword>
<dbReference type="RefSeq" id="WP_284258124.1">
    <property type="nucleotide sequence ID" value="NZ_BSOS01000065.1"/>
</dbReference>
<gene>
    <name evidence="9" type="ORF">GCM10010909_20730</name>
</gene>
<keyword evidence="4" id="KW-0808">Transferase</keyword>
<feature type="transmembrane region" description="Helical" evidence="8">
    <location>
        <begin position="129"/>
        <end position="147"/>
    </location>
</feature>
<sequence length="507" mass="54866">MNRLRDIRWPFSVFVLALLPRLSGLGSRPFWLDEAFTFQRASLAPAALVNDSFINHHMPSFFLMLSPLVGLGDPQYWLRLPSAVFGALAVMLVYMIAYRIAGRTAGVIAALIIGLSPTALAFSQEARSYTLEMCLILVALYGLTRLAMDIPAASKPIRWNGTGAFWAAFIIGSAVALDVLGDGLPWLVVGNVIGAALLVQSPDRGQLLRNFIIADLIVAACCAPFYYLMTLHQGQGYINSVMWIPPLNFSRLWYNLGSVYFMRIADSVTFSFMDVPTPVALIWLIDATLALAVASAAWALRRRPAMLAVLGISFVFLPLMFTIVSLWRPILLPRYILWSAAPFAILAGIGGAALLDLAAPRARALVVAGGALLLLVNLAPYYHAETKPRWDIAAKLLAQDVSPGDVVYLYDTGALPILRMYLPPGARTVVLQDSAGDLNHAELAMSQGKRVWAVYGHAGQSADKVAFSKFFAGADALGRPSLTQVAGERIMIALYDPANPNGSGAAE</sequence>
<comment type="caution">
    <text evidence="9">The sequence shown here is derived from an EMBL/GenBank/DDBJ whole genome shotgun (WGS) entry which is preliminary data.</text>
</comment>
<keyword evidence="6 8" id="KW-1133">Transmembrane helix</keyword>
<proteinExistence type="predicted"/>
<evidence type="ECO:0000256" key="6">
    <source>
        <dbReference type="ARBA" id="ARBA00022989"/>
    </source>
</evidence>
<accession>A0ABQ6A7Y8</accession>
<evidence type="ECO:0000313" key="9">
    <source>
        <dbReference type="EMBL" id="GLR67392.1"/>
    </source>
</evidence>
<keyword evidence="10" id="KW-1185">Reference proteome</keyword>
<keyword evidence="7 8" id="KW-0472">Membrane</keyword>
<feature type="transmembrane region" description="Helical" evidence="8">
    <location>
        <begin position="364"/>
        <end position="382"/>
    </location>
</feature>
<evidence type="ECO:0000256" key="3">
    <source>
        <dbReference type="ARBA" id="ARBA00022676"/>
    </source>
</evidence>
<evidence type="ECO:0000256" key="7">
    <source>
        <dbReference type="ARBA" id="ARBA00023136"/>
    </source>
</evidence>
<dbReference type="PANTHER" id="PTHR33908">
    <property type="entry name" value="MANNOSYLTRANSFERASE YKCB-RELATED"/>
    <property type="match status" value="1"/>
</dbReference>
<evidence type="ECO:0000256" key="8">
    <source>
        <dbReference type="SAM" id="Phobius"/>
    </source>
</evidence>
<reference evidence="10" key="1">
    <citation type="journal article" date="2019" name="Int. J. Syst. Evol. Microbiol.">
        <title>The Global Catalogue of Microorganisms (GCM) 10K type strain sequencing project: providing services to taxonomists for standard genome sequencing and annotation.</title>
        <authorList>
            <consortium name="The Broad Institute Genomics Platform"/>
            <consortium name="The Broad Institute Genome Sequencing Center for Infectious Disease"/>
            <person name="Wu L."/>
            <person name="Ma J."/>
        </authorList>
    </citation>
    <scope>NUCLEOTIDE SEQUENCE [LARGE SCALE GENOMIC DNA]</scope>
    <source>
        <strain evidence="10">NBRC 112502</strain>
    </source>
</reference>
<feature type="transmembrane region" description="Helical" evidence="8">
    <location>
        <begin position="159"/>
        <end position="177"/>
    </location>
</feature>
<dbReference type="InterPro" id="IPR050297">
    <property type="entry name" value="LipidA_mod_glycosyltrf_83"/>
</dbReference>
<feature type="transmembrane region" description="Helical" evidence="8">
    <location>
        <begin position="76"/>
        <end position="97"/>
    </location>
</feature>
<evidence type="ECO:0008006" key="11">
    <source>
        <dbReference type="Google" id="ProtNLM"/>
    </source>
</evidence>